<evidence type="ECO:0000313" key="2">
    <source>
        <dbReference type="EMBL" id="SEF61214.1"/>
    </source>
</evidence>
<feature type="domain" description="Fe/B12 periplasmic-binding" evidence="1">
    <location>
        <begin position="89"/>
        <end position="358"/>
    </location>
</feature>
<dbReference type="PROSITE" id="PS51257">
    <property type="entry name" value="PROKAR_LIPOPROTEIN"/>
    <property type="match status" value="1"/>
</dbReference>
<dbReference type="RefSeq" id="WP_036914201.1">
    <property type="nucleotide sequence ID" value="NZ_FNUV01000002.1"/>
</dbReference>
<dbReference type="InterPro" id="IPR050902">
    <property type="entry name" value="ABC_Transporter_SBP"/>
</dbReference>
<proteinExistence type="predicted"/>
<dbReference type="Proteomes" id="UP000236735">
    <property type="component" value="Unassembled WGS sequence"/>
</dbReference>
<dbReference type="PROSITE" id="PS50983">
    <property type="entry name" value="FE_B12_PBP"/>
    <property type="match status" value="1"/>
</dbReference>
<evidence type="ECO:0000259" key="1">
    <source>
        <dbReference type="PROSITE" id="PS50983"/>
    </source>
</evidence>
<dbReference type="GO" id="GO:0071281">
    <property type="term" value="P:cellular response to iron ion"/>
    <property type="evidence" value="ECO:0007669"/>
    <property type="project" value="TreeGrafter"/>
</dbReference>
<dbReference type="Pfam" id="PF01497">
    <property type="entry name" value="Peripla_BP_2"/>
    <property type="match status" value="1"/>
</dbReference>
<dbReference type="GeneID" id="32574841"/>
<reference evidence="2 3" key="1">
    <citation type="submission" date="2016-10" db="EMBL/GenBank/DDBJ databases">
        <authorList>
            <person name="de Groot N.N."/>
        </authorList>
    </citation>
    <scope>NUCLEOTIDE SEQUENCE [LARGE SCALE GENOMIC DNA]</scope>
    <source>
        <strain evidence="2 3">AR32</strain>
    </source>
</reference>
<dbReference type="PANTHER" id="PTHR30535:SF34">
    <property type="entry name" value="MOLYBDATE-BINDING PROTEIN MOLA"/>
    <property type="match status" value="1"/>
</dbReference>
<dbReference type="PANTHER" id="PTHR30535">
    <property type="entry name" value="VITAMIN B12-BINDING PROTEIN"/>
    <property type="match status" value="1"/>
</dbReference>
<dbReference type="InterPro" id="IPR002491">
    <property type="entry name" value="ABC_transptr_periplasmic_BD"/>
</dbReference>
<protein>
    <submittedName>
        <fullName evidence="2">Iron complex transport system substrate-binding protein</fullName>
    </submittedName>
</protein>
<organism evidence="2 3">
    <name type="scientific">Xylanibacter ruminicola</name>
    <name type="common">Prevotella ruminicola</name>
    <dbReference type="NCBI Taxonomy" id="839"/>
    <lineage>
        <taxon>Bacteria</taxon>
        <taxon>Pseudomonadati</taxon>
        <taxon>Bacteroidota</taxon>
        <taxon>Bacteroidia</taxon>
        <taxon>Bacteroidales</taxon>
        <taxon>Prevotellaceae</taxon>
        <taxon>Xylanibacter</taxon>
    </lineage>
</organism>
<gene>
    <name evidence="2" type="ORF">SAMN05216354_1018</name>
</gene>
<dbReference type="SUPFAM" id="SSF53807">
    <property type="entry name" value="Helical backbone' metal receptor"/>
    <property type="match status" value="1"/>
</dbReference>
<name>A0A1H5TEN1_XYLRU</name>
<dbReference type="Gene3D" id="3.40.50.1980">
    <property type="entry name" value="Nitrogenase molybdenum iron protein domain"/>
    <property type="match status" value="2"/>
</dbReference>
<accession>A0A1H5TEN1</accession>
<evidence type="ECO:0000313" key="3">
    <source>
        <dbReference type="Proteomes" id="UP000236735"/>
    </source>
</evidence>
<sequence length="371" mass="41948">MKQLFGLFIVLTLFSCNGRMSRLLGDGDSIAFKYATLPSIVEYDGYTVVTIANPWKEDKALHSYILVPRDAEVPVHLPKGTVIRTPLERVVVFTTVHSSLLMNLGCEDRIAGVADLKYIKIPWIQKQVKAGRIVDCGDGMSPVIEKIIDLHPDAILLSPFENSGGYGRLEEIDIPLVECAEYMEVSPLARAEWMRFYGLLFGCQDKADELFDEVDKNYNDLKQLAEKAGKGRSVIVDKQVGSVWYVPGGRSTIGQMIQDAGGQYAWSEDDHSGSLSLPFETVLEYTQNAEVWMLRYEGERQMTLNELLNEKEGYSQFNAFRTGEVYGCNVRTSRFYEESPFRPDRLLGDYIQILHPGIQGVGPLRYYRKLQ</sequence>
<dbReference type="AlphaFoldDB" id="A0A1H5TEN1"/>
<dbReference type="EMBL" id="FNUV01000002">
    <property type="protein sequence ID" value="SEF61214.1"/>
    <property type="molecule type" value="Genomic_DNA"/>
</dbReference>